<comment type="caution">
    <text evidence="7">The sequence shown here is derived from an EMBL/GenBank/DDBJ whole genome shotgun (WGS) entry which is preliminary data.</text>
</comment>
<dbReference type="InterPro" id="IPR013783">
    <property type="entry name" value="Ig-like_fold"/>
</dbReference>
<dbReference type="Pfam" id="PF02836">
    <property type="entry name" value="Glyco_hydro_2_C"/>
    <property type="match status" value="1"/>
</dbReference>
<sequence>MECVIAAERLLQKKESASTDYPRPQFRRKEWFDLNGTWDFRFDDRNIGETEGWQNGGALNEEIQVPYAYQSHHSKVEEKEQYQIVWYEKTFGWELSEKNVYLHFEAVDYSTKVWVNGEYAGGHEGGHTPFHFQISSLLKDGENRVTVRVEDENSVEQPIGKQSWKVDNFLCWYTRTTGIWRPVWLEEVWPVHLEDVQMTPDIEASALQVEAQVQGHDHPVYVEAEVFFQGEWITTGGTWAKKGQRSVTLSLDVESDAADFRVFYWSPDEPNLYDIRFTVKDKATVHDEVESYFGMRSVESQDGRILLNRETFYQKLILDQGYYPSSLMTATYGQMEADLEKVKEMGFNGVRRHQTIGDRRYMYLCDRLGLVMWAEMPSSFKFSNLSMQRMMDETREMLAMHYNHPSVIIYTLMNESWGVNEVYHRTEQQAFVNALYYQAKAIDPTRLVVGNDGWEHTLTDILTIHDYNADADSMQASYQNKEAFVNGSPSKTSRKQAYAKGYGYRGEPVMISEYGGIAFGNHGDSDWGYGKRPESEEEVLNRLKALTEVIQETPFVQGFCYTQLTDVEQEVNGLLDHNHEYKFAPEKIRAIMQEQSDGFIFE</sequence>
<comment type="similarity">
    <text evidence="1">Belongs to the glycosyl hydrolase 2 family.</text>
</comment>
<dbReference type="Gene3D" id="3.20.20.80">
    <property type="entry name" value="Glycosidases"/>
    <property type="match status" value="1"/>
</dbReference>
<feature type="domain" description="Glycoside hydrolase family 2 immunoglobulin-like beta-sandwich" evidence="4">
    <location>
        <begin position="191"/>
        <end position="296"/>
    </location>
</feature>
<dbReference type="GO" id="GO:0004553">
    <property type="term" value="F:hydrolase activity, hydrolyzing O-glycosyl compounds"/>
    <property type="evidence" value="ECO:0007669"/>
    <property type="project" value="InterPro"/>
</dbReference>
<dbReference type="Gene3D" id="2.60.40.10">
    <property type="entry name" value="Immunoglobulins"/>
    <property type="match status" value="1"/>
</dbReference>
<dbReference type="PANTHER" id="PTHR42732:SF3">
    <property type="entry name" value="HYDROLASE"/>
    <property type="match status" value="1"/>
</dbReference>
<evidence type="ECO:0000313" key="7">
    <source>
        <dbReference type="EMBL" id="TGB03441.1"/>
    </source>
</evidence>
<dbReference type="InterPro" id="IPR006102">
    <property type="entry name" value="Ig-like_GH2"/>
</dbReference>
<keyword evidence="8" id="KW-1185">Reference proteome</keyword>
<dbReference type="InterPro" id="IPR006103">
    <property type="entry name" value="Glyco_hydro_2_cat"/>
</dbReference>
<evidence type="ECO:0000256" key="1">
    <source>
        <dbReference type="ARBA" id="ARBA00007401"/>
    </source>
</evidence>
<dbReference type="InterPro" id="IPR008979">
    <property type="entry name" value="Galactose-bd-like_sf"/>
</dbReference>
<dbReference type="SUPFAM" id="SSF49303">
    <property type="entry name" value="beta-Galactosidase/glucuronidase domain"/>
    <property type="match status" value="1"/>
</dbReference>
<dbReference type="SUPFAM" id="SSF51445">
    <property type="entry name" value="(Trans)glycosidases"/>
    <property type="match status" value="1"/>
</dbReference>
<proteinExistence type="inferred from homology"/>
<dbReference type="InterPro" id="IPR051913">
    <property type="entry name" value="GH2_Domain-Containing"/>
</dbReference>
<evidence type="ECO:0000259" key="4">
    <source>
        <dbReference type="Pfam" id="PF00703"/>
    </source>
</evidence>
<evidence type="ECO:0000313" key="8">
    <source>
        <dbReference type="Proteomes" id="UP000297982"/>
    </source>
</evidence>
<dbReference type="Gene3D" id="2.60.120.260">
    <property type="entry name" value="Galactose-binding domain-like"/>
    <property type="match status" value="1"/>
</dbReference>
<feature type="domain" description="Glycoside hydrolase family 2 catalytic" evidence="5">
    <location>
        <begin position="331"/>
        <end position="516"/>
    </location>
</feature>
<name>A0A4Z0H210_9BACI</name>
<evidence type="ECO:0000259" key="5">
    <source>
        <dbReference type="Pfam" id="PF02836"/>
    </source>
</evidence>
<gene>
    <name evidence="7" type="ORF">E4663_00085</name>
</gene>
<keyword evidence="3" id="KW-0326">Glycosidase</keyword>
<evidence type="ECO:0000256" key="2">
    <source>
        <dbReference type="ARBA" id="ARBA00022801"/>
    </source>
</evidence>
<evidence type="ECO:0000259" key="6">
    <source>
        <dbReference type="Pfam" id="PF02837"/>
    </source>
</evidence>
<dbReference type="AlphaFoldDB" id="A0A4Z0H210"/>
<dbReference type="InterPro" id="IPR006104">
    <property type="entry name" value="Glyco_hydro_2_N"/>
</dbReference>
<dbReference type="Proteomes" id="UP000297982">
    <property type="component" value="Unassembled WGS sequence"/>
</dbReference>
<dbReference type="Pfam" id="PF02837">
    <property type="entry name" value="Glyco_hydro_2_N"/>
    <property type="match status" value="1"/>
</dbReference>
<dbReference type="InterPro" id="IPR036156">
    <property type="entry name" value="Beta-gal/glucu_dom_sf"/>
</dbReference>
<dbReference type="InterPro" id="IPR017853">
    <property type="entry name" value="GH"/>
</dbReference>
<dbReference type="PANTHER" id="PTHR42732">
    <property type="entry name" value="BETA-GALACTOSIDASE"/>
    <property type="match status" value="1"/>
</dbReference>
<organism evidence="7 8">
    <name type="scientific">Halobacillus salinus</name>
    <dbReference type="NCBI Taxonomy" id="192814"/>
    <lineage>
        <taxon>Bacteria</taxon>
        <taxon>Bacillati</taxon>
        <taxon>Bacillota</taxon>
        <taxon>Bacilli</taxon>
        <taxon>Bacillales</taxon>
        <taxon>Bacillaceae</taxon>
        <taxon>Halobacillus</taxon>
    </lineage>
</organism>
<reference evidence="7 8" key="1">
    <citation type="journal article" date="2003" name="Int. J. Syst. Evol. Microbiol.">
        <title>Halobacillus salinus sp. nov., isolated from a salt lake on the coast of the East Sea in Korea.</title>
        <authorList>
            <person name="Yoon J.H."/>
            <person name="Kang K.H."/>
            <person name="Park Y.H."/>
        </authorList>
    </citation>
    <scope>NUCLEOTIDE SEQUENCE [LARGE SCALE GENOMIC DNA]</scope>
    <source>
        <strain evidence="7 8">HSL-3</strain>
    </source>
</reference>
<dbReference type="RefSeq" id="WP_135326174.1">
    <property type="nucleotide sequence ID" value="NZ_SRJC01000001.1"/>
</dbReference>
<dbReference type="SUPFAM" id="SSF49785">
    <property type="entry name" value="Galactose-binding domain-like"/>
    <property type="match status" value="1"/>
</dbReference>
<accession>A0A4Z0H210</accession>
<keyword evidence="2 7" id="KW-0378">Hydrolase</keyword>
<dbReference type="Pfam" id="PF00703">
    <property type="entry name" value="Glyco_hydro_2"/>
    <property type="match status" value="1"/>
</dbReference>
<feature type="domain" description="Glycosyl hydrolases family 2 sugar binding" evidence="6">
    <location>
        <begin position="34"/>
        <end position="151"/>
    </location>
</feature>
<dbReference type="GO" id="GO:0005975">
    <property type="term" value="P:carbohydrate metabolic process"/>
    <property type="evidence" value="ECO:0007669"/>
    <property type="project" value="InterPro"/>
</dbReference>
<dbReference type="EMBL" id="SRJC01000001">
    <property type="protein sequence ID" value="TGB03441.1"/>
    <property type="molecule type" value="Genomic_DNA"/>
</dbReference>
<protein>
    <submittedName>
        <fullName evidence="7">Glycoside hydrolase family 2</fullName>
    </submittedName>
</protein>
<evidence type="ECO:0000256" key="3">
    <source>
        <dbReference type="ARBA" id="ARBA00023295"/>
    </source>
</evidence>